<protein>
    <submittedName>
        <fullName evidence="1">Uncharacterized protein</fullName>
    </submittedName>
</protein>
<gene>
    <name evidence="1" type="ORF">C8A00DRAFT_30003</name>
</gene>
<dbReference type="AlphaFoldDB" id="A0AAN7A1T1"/>
<name>A0AAN7A1T1_9PEZI</name>
<proteinExistence type="predicted"/>
<dbReference type="Proteomes" id="UP001302745">
    <property type="component" value="Unassembled WGS sequence"/>
</dbReference>
<keyword evidence="2" id="KW-1185">Reference proteome</keyword>
<dbReference type="EMBL" id="MU856855">
    <property type="protein sequence ID" value="KAK4157146.1"/>
    <property type="molecule type" value="Genomic_DNA"/>
</dbReference>
<accession>A0AAN7A1T1</accession>
<organism evidence="1 2">
    <name type="scientific">Chaetomidium leptoderma</name>
    <dbReference type="NCBI Taxonomy" id="669021"/>
    <lineage>
        <taxon>Eukaryota</taxon>
        <taxon>Fungi</taxon>
        <taxon>Dikarya</taxon>
        <taxon>Ascomycota</taxon>
        <taxon>Pezizomycotina</taxon>
        <taxon>Sordariomycetes</taxon>
        <taxon>Sordariomycetidae</taxon>
        <taxon>Sordariales</taxon>
        <taxon>Chaetomiaceae</taxon>
        <taxon>Chaetomidium</taxon>
    </lineage>
</organism>
<reference evidence="1" key="2">
    <citation type="submission" date="2023-05" db="EMBL/GenBank/DDBJ databases">
        <authorList>
            <consortium name="Lawrence Berkeley National Laboratory"/>
            <person name="Steindorff A."/>
            <person name="Hensen N."/>
            <person name="Bonometti L."/>
            <person name="Westerberg I."/>
            <person name="Brannstrom I.O."/>
            <person name="Guillou S."/>
            <person name="Cros-Aarteil S."/>
            <person name="Calhoun S."/>
            <person name="Haridas S."/>
            <person name="Kuo A."/>
            <person name="Mondo S."/>
            <person name="Pangilinan J."/>
            <person name="Riley R."/>
            <person name="Labutti K."/>
            <person name="Andreopoulos B."/>
            <person name="Lipzen A."/>
            <person name="Chen C."/>
            <person name="Yanf M."/>
            <person name="Daum C."/>
            <person name="Ng V."/>
            <person name="Clum A."/>
            <person name="Ohm R."/>
            <person name="Martin F."/>
            <person name="Silar P."/>
            <person name="Natvig D."/>
            <person name="Lalanne C."/>
            <person name="Gautier V."/>
            <person name="Ament-Velasquez S.L."/>
            <person name="Kruys A."/>
            <person name="Hutchinson M.I."/>
            <person name="Powell A.J."/>
            <person name="Barry K."/>
            <person name="Miller A.N."/>
            <person name="Grigoriev I.V."/>
            <person name="Debuchy R."/>
            <person name="Gladieux P."/>
            <person name="Thoren M.H."/>
            <person name="Johannesson H."/>
        </authorList>
    </citation>
    <scope>NUCLEOTIDE SEQUENCE</scope>
    <source>
        <strain evidence="1">CBS 538.74</strain>
    </source>
</reference>
<sequence length="265" mass="30247">MDLEDIIYSREETIAAVTDYYTFLNQMYLKESHVLQSLGKSDEVLALLAHLPYIHLPLDRPPEVAPGCDVANWSDLVTRLAIPVAPGNSRTRGEELRFFTEGTFSKISPPHVVGLIMSCDPCEAMVLDTELGIIHWEECPGRIDFGATCRTSLDWNLDDEASQEEADWGHSATAWTIPDFFEVLKEQFILLHWIPISHFEVRDVPQYGDYASDDHEKGMMPMLQDIYRQHGWPDLAVYRKSDCLATVKKAMAEKYPESSCYRKDD</sequence>
<evidence type="ECO:0000313" key="2">
    <source>
        <dbReference type="Proteomes" id="UP001302745"/>
    </source>
</evidence>
<evidence type="ECO:0000313" key="1">
    <source>
        <dbReference type="EMBL" id="KAK4157146.1"/>
    </source>
</evidence>
<comment type="caution">
    <text evidence="1">The sequence shown here is derived from an EMBL/GenBank/DDBJ whole genome shotgun (WGS) entry which is preliminary data.</text>
</comment>
<reference evidence="1" key="1">
    <citation type="journal article" date="2023" name="Mol. Phylogenet. Evol.">
        <title>Genome-scale phylogeny and comparative genomics of the fungal order Sordariales.</title>
        <authorList>
            <person name="Hensen N."/>
            <person name="Bonometti L."/>
            <person name="Westerberg I."/>
            <person name="Brannstrom I.O."/>
            <person name="Guillou S."/>
            <person name="Cros-Aarteil S."/>
            <person name="Calhoun S."/>
            <person name="Haridas S."/>
            <person name="Kuo A."/>
            <person name="Mondo S."/>
            <person name="Pangilinan J."/>
            <person name="Riley R."/>
            <person name="LaButti K."/>
            <person name="Andreopoulos B."/>
            <person name="Lipzen A."/>
            <person name="Chen C."/>
            <person name="Yan M."/>
            <person name="Daum C."/>
            <person name="Ng V."/>
            <person name="Clum A."/>
            <person name="Steindorff A."/>
            <person name="Ohm R.A."/>
            <person name="Martin F."/>
            <person name="Silar P."/>
            <person name="Natvig D.O."/>
            <person name="Lalanne C."/>
            <person name="Gautier V."/>
            <person name="Ament-Velasquez S.L."/>
            <person name="Kruys A."/>
            <person name="Hutchinson M.I."/>
            <person name="Powell A.J."/>
            <person name="Barry K."/>
            <person name="Miller A.N."/>
            <person name="Grigoriev I.V."/>
            <person name="Debuchy R."/>
            <person name="Gladieux P."/>
            <person name="Hiltunen Thoren M."/>
            <person name="Johannesson H."/>
        </authorList>
    </citation>
    <scope>NUCLEOTIDE SEQUENCE</scope>
    <source>
        <strain evidence="1">CBS 538.74</strain>
    </source>
</reference>